<protein>
    <submittedName>
        <fullName evidence="2">Uncharacterized protein</fullName>
    </submittedName>
</protein>
<accession>A0A8H6Y1I8</accession>
<evidence type="ECO:0000256" key="1">
    <source>
        <dbReference type="SAM" id="MobiDB-lite"/>
    </source>
</evidence>
<evidence type="ECO:0000313" key="2">
    <source>
        <dbReference type="EMBL" id="KAF7351548.1"/>
    </source>
</evidence>
<feature type="region of interest" description="Disordered" evidence="1">
    <location>
        <begin position="98"/>
        <end position="194"/>
    </location>
</feature>
<feature type="compositionally biased region" description="Low complexity" evidence="1">
    <location>
        <begin position="154"/>
        <end position="164"/>
    </location>
</feature>
<gene>
    <name evidence="2" type="ORF">MSAN_01587300</name>
</gene>
<dbReference type="Proteomes" id="UP000623467">
    <property type="component" value="Unassembled WGS sequence"/>
</dbReference>
<organism evidence="2 3">
    <name type="scientific">Mycena sanguinolenta</name>
    <dbReference type="NCBI Taxonomy" id="230812"/>
    <lineage>
        <taxon>Eukaryota</taxon>
        <taxon>Fungi</taxon>
        <taxon>Dikarya</taxon>
        <taxon>Basidiomycota</taxon>
        <taxon>Agaricomycotina</taxon>
        <taxon>Agaricomycetes</taxon>
        <taxon>Agaricomycetidae</taxon>
        <taxon>Agaricales</taxon>
        <taxon>Marasmiineae</taxon>
        <taxon>Mycenaceae</taxon>
        <taxon>Mycena</taxon>
    </lineage>
</organism>
<evidence type="ECO:0000313" key="3">
    <source>
        <dbReference type="Proteomes" id="UP000623467"/>
    </source>
</evidence>
<comment type="caution">
    <text evidence="2">The sequence shown here is derived from an EMBL/GenBank/DDBJ whole genome shotgun (WGS) entry which is preliminary data.</text>
</comment>
<dbReference type="OrthoDB" id="3005335at2759"/>
<dbReference type="AlphaFoldDB" id="A0A8H6Y1I8"/>
<reference evidence="2" key="1">
    <citation type="submission" date="2020-05" db="EMBL/GenBank/DDBJ databases">
        <title>Mycena genomes resolve the evolution of fungal bioluminescence.</title>
        <authorList>
            <person name="Tsai I.J."/>
        </authorList>
    </citation>
    <scope>NUCLEOTIDE SEQUENCE</scope>
    <source>
        <strain evidence="2">160909Yilan</strain>
    </source>
</reference>
<name>A0A8H6Y1I8_9AGAR</name>
<keyword evidence="3" id="KW-1185">Reference proteome</keyword>
<dbReference type="EMBL" id="JACAZH010000013">
    <property type="protein sequence ID" value="KAF7351548.1"/>
    <property type="molecule type" value="Genomic_DNA"/>
</dbReference>
<sequence>MYPRSGQPSHDMRSPAELISPWTPDYTGGGPPAMGTTPPWLTALKNRPPDTMPTPPMPSNAIPPCRQLPSYAHLSREYISVPPQAKSLAVVSPQEDPIFANHAPRSKPKGKPHNISVAPVDRHIALPTAHTPSAPPDSAVLPRTIKSRGPLDTPAPNTPYTPATSDPGLDTGLPRALHLQSFPVRASPSYRQGR</sequence>
<feature type="region of interest" description="Disordered" evidence="1">
    <location>
        <begin position="1"/>
        <end position="65"/>
    </location>
</feature>
<proteinExistence type="predicted"/>